<evidence type="ECO:0000313" key="1">
    <source>
        <dbReference type="EMBL" id="QWM89185.1"/>
    </source>
</evidence>
<reference evidence="1 2" key="1">
    <citation type="submission" date="2021-04" db="EMBL/GenBank/DDBJ databases">
        <authorList>
            <person name="Shkoporov A.N."/>
            <person name="Stockdale S.R."/>
            <person name="Guerin E."/>
            <person name="Ross R.P."/>
            <person name="Hill C."/>
        </authorList>
    </citation>
    <scope>NUCLEOTIDE SEQUENCE [LARGE SCALE GENOMIC DNA]</scope>
    <source>
        <strain evidence="2">cr123_1</strain>
    </source>
</reference>
<sequence length="750" mass="86277">MAAEKYPFKAFIEEDKSRYPLASEKGYYDPYNHFRIGDSGGFIMNIKPGKFVNVHLLTEMADFFEANGNKYTNFKEDSIPYRQLRKREADRRKNGFSAPIWQNPDGSIEDVHISGDYYNFLNYTRMERTDDASINASGRIATGEKKFAFPRFVDAQFWTHAVYEFAKNNGFHLIIVKTRRGGFSYMNAARAANAINLRKHKVFINVAADNKYLIKKGGLTDFALNTLRFYEEKTMFKRGIYSSSAEDFRLGFRLPNGVESEDSWQSSLISVSANNNPDCAIGKDAVGINVEELSTMQNFNEFMTVTEPAMTVGDITTGFLVAWGTATATNMQVFEENFYAPGEFGFMPFENVWDKDARNEICGFFKSYCWGLEGSIDGIPAVDGNGNSNLDIGLKVSMRAREAMKAKTKTFAKFINYCGQRALFPAESFSSATENLFTSEELVNYEERLRTDSVYNFYVDGQFEEKGNSLIFKSNKRIKEENPDAVVYDWIQGVPRKGNEHPHGCIRIWFHPQYDIRYVDDHEIKEIPEGTYAVTYDPVGINKDAKEITDKHSHNSIHVWEMPSARNGYKLKCCAAYYGRPNKLEEADRIFYQLCRYYNCVRTGIVEVNRGETVSNFSKWKATRYLAFEPLFVWDTTLKGAVSKSYGYNITDGQKKLDALRLFKEFLYTEIGKDEEGKPIYLFTRIPCYQDILELKKWNPVGNFDRVSEMLLIAIYSKSLDIKAQGENSNRKKLLESQDAAEKFWKRNWY</sequence>
<dbReference type="Proteomes" id="UP000827429">
    <property type="component" value="Segment"/>
</dbReference>
<accession>A0AAE7V279</accession>
<dbReference type="GeneID" id="75691352"/>
<dbReference type="KEGG" id="vg:75691352"/>
<dbReference type="RefSeq" id="YP_010358757.1">
    <property type="nucleotide sequence ID" value="NC_062766.1"/>
</dbReference>
<organism evidence="1 2">
    <name type="scientific">uncultured phage cr123_1</name>
    <dbReference type="NCBI Taxonomy" id="2986401"/>
    <lineage>
        <taxon>Viruses</taxon>
        <taxon>Duplodnaviria</taxon>
        <taxon>Heunggongvirae</taxon>
        <taxon>Uroviricota</taxon>
        <taxon>Caudoviricetes</taxon>
        <taxon>Crassvirales</taxon>
        <taxon>Intestiviridae</taxon>
        <taxon>Crudevirinae</taxon>
        <taxon>Delmidovirus</taxon>
        <taxon>Delmidovirus copri</taxon>
    </lineage>
</organism>
<dbReference type="EMBL" id="MZ130476">
    <property type="protein sequence ID" value="QWM89185.1"/>
    <property type="molecule type" value="Genomic_DNA"/>
</dbReference>
<name>A0AAE7V279_9CAUD</name>
<evidence type="ECO:0000313" key="2">
    <source>
        <dbReference type="Proteomes" id="UP000827429"/>
    </source>
</evidence>
<proteinExistence type="predicted"/>
<dbReference type="Gene3D" id="3.40.50.300">
    <property type="entry name" value="P-loop containing nucleotide triphosphate hydrolases"/>
    <property type="match status" value="1"/>
</dbReference>
<gene>
    <name evidence="1" type="primary">gp_15286</name>
</gene>
<protein>
    <submittedName>
        <fullName evidence="1">Terminase</fullName>
    </submittedName>
</protein>
<keyword evidence="2" id="KW-1185">Reference proteome</keyword>
<dbReference type="InterPro" id="IPR027417">
    <property type="entry name" value="P-loop_NTPase"/>
</dbReference>